<reference evidence="3" key="1">
    <citation type="journal article" date="2019" name="Int. J. Syst. Evol. Microbiol.">
        <title>The Global Catalogue of Microorganisms (GCM) 10K type strain sequencing project: providing services to taxonomists for standard genome sequencing and annotation.</title>
        <authorList>
            <consortium name="The Broad Institute Genomics Platform"/>
            <consortium name="The Broad Institute Genome Sequencing Center for Infectious Disease"/>
            <person name="Wu L."/>
            <person name="Ma J."/>
        </authorList>
    </citation>
    <scope>NUCLEOTIDE SEQUENCE [LARGE SCALE GENOMIC DNA]</scope>
    <source>
        <strain evidence="3">JCM 14322</strain>
    </source>
</reference>
<dbReference type="EMBL" id="BAAANJ010000001">
    <property type="protein sequence ID" value="GAA1800962.1"/>
    <property type="molecule type" value="Genomic_DNA"/>
</dbReference>
<protein>
    <recommendedName>
        <fullName evidence="1">Antitoxin FitA-like ribbon-helix-helix domain-containing protein</fullName>
    </recommendedName>
</protein>
<accession>A0ABP4Y9A5</accession>
<dbReference type="InterPro" id="IPR053853">
    <property type="entry name" value="FitA-like_RHH"/>
</dbReference>
<organism evidence="2 3">
    <name type="scientific">Agromyces neolithicus</name>
    <dbReference type="NCBI Taxonomy" id="269420"/>
    <lineage>
        <taxon>Bacteria</taxon>
        <taxon>Bacillati</taxon>
        <taxon>Actinomycetota</taxon>
        <taxon>Actinomycetes</taxon>
        <taxon>Micrococcales</taxon>
        <taxon>Microbacteriaceae</taxon>
        <taxon>Agromyces</taxon>
    </lineage>
</organism>
<comment type="caution">
    <text evidence="2">The sequence shown here is derived from an EMBL/GenBank/DDBJ whole genome shotgun (WGS) entry which is preliminary data.</text>
</comment>
<evidence type="ECO:0000313" key="2">
    <source>
        <dbReference type="EMBL" id="GAA1800962.1"/>
    </source>
</evidence>
<evidence type="ECO:0000259" key="1">
    <source>
        <dbReference type="Pfam" id="PF22513"/>
    </source>
</evidence>
<sequence>MPVTITVRAVPDAVRDTLAARAALAGQSLQEYLSAQLVALAEKPSPIEALARARLRARSYPPLTEAELFDALDADRR</sequence>
<feature type="domain" description="Antitoxin FitA-like ribbon-helix-helix" evidence="1">
    <location>
        <begin position="4"/>
        <end position="37"/>
    </location>
</feature>
<gene>
    <name evidence="2" type="ORF">GCM10009749_06340</name>
</gene>
<proteinExistence type="predicted"/>
<evidence type="ECO:0000313" key="3">
    <source>
        <dbReference type="Proteomes" id="UP001500002"/>
    </source>
</evidence>
<dbReference type="RefSeq" id="WP_344293286.1">
    <property type="nucleotide sequence ID" value="NZ_BAAANJ010000001.1"/>
</dbReference>
<keyword evidence="3" id="KW-1185">Reference proteome</keyword>
<dbReference type="Proteomes" id="UP001500002">
    <property type="component" value="Unassembled WGS sequence"/>
</dbReference>
<name>A0ABP4Y9A5_9MICO</name>
<dbReference type="Pfam" id="PF22513">
    <property type="entry name" value="FitA-like_RHH"/>
    <property type="match status" value="1"/>
</dbReference>
<dbReference type="InterPro" id="IPR010985">
    <property type="entry name" value="Ribbon_hlx_hlx"/>
</dbReference>
<dbReference type="SUPFAM" id="SSF47598">
    <property type="entry name" value="Ribbon-helix-helix"/>
    <property type="match status" value="1"/>
</dbReference>